<protein>
    <submittedName>
        <fullName evidence="1">Uncharacterized protein</fullName>
    </submittedName>
</protein>
<gene>
    <name evidence="1" type="ORF">NECAME_11416</name>
</gene>
<dbReference type="Proteomes" id="UP000053676">
    <property type="component" value="Unassembled WGS sequence"/>
</dbReference>
<organism evidence="1 2">
    <name type="scientific">Necator americanus</name>
    <name type="common">Human hookworm</name>
    <dbReference type="NCBI Taxonomy" id="51031"/>
    <lineage>
        <taxon>Eukaryota</taxon>
        <taxon>Metazoa</taxon>
        <taxon>Ecdysozoa</taxon>
        <taxon>Nematoda</taxon>
        <taxon>Chromadorea</taxon>
        <taxon>Rhabditida</taxon>
        <taxon>Rhabditina</taxon>
        <taxon>Rhabditomorpha</taxon>
        <taxon>Strongyloidea</taxon>
        <taxon>Ancylostomatidae</taxon>
        <taxon>Bunostominae</taxon>
        <taxon>Necator</taxon>
    </lineage>
</organism>
<dbReference type="AlphaFoldDB" id="W2T471"/>
<feature type="non-terminal residue" evidence="1">
    <location>
        <position position="1"/>
    </location>
</feature>
<keyword evidence="2" id="KW-1185">Reference proteome</keyword>
<proteinExistence type="predicted"/>
<dbReference type="STRING" id="51031.W2T471"/>
<evidence type="ECO:0000313" key="1">
    <source>
        <dbReference type="EMBL" id="ETN76805.1"/>
    </source>
</evidence>
<reference evidence="2" key="1">
    <citation type="journal article" date="2014" name="Nat. Genet.">
        <title>Genome of the human hookworm Necator americanus.</title>
        <authorList>
            <person name="Tang Y.T."/>
            <person name="Gao X."/>
            <person name="Rosa B.A."/>
            <person name="Abubucker S."/>
            <person name="Hallsworth-Pepin K."/>
            <person name="Martin J."/>
            <person name="Tyagi R."/>
            <person name="Heizer E."/>
            <person name="Zhang X."/>
            <person name="Bhonagiri-Palsikar V."/>
            <person name="Minx P."/>
            <person name="Warren W.C."/>
            <person name="Wang Q."/>
            <person name="Zhan B."/>
            <person name="Hotez P.J."/>
            <person name="Sternberg P.W."/>
            <person name="Dougall A."/>
            <person name="Gaze S.T."/>
            <person name="Mulvenna J."/>
            <person name="Sotillo J."/>
            <person name="Ranganathan S."/>
            <person name="Rabelo E.M."/>
            <person name="Wilson R.K."/>
            <person name="Felgner P.L."/>
            <person name="Bethony J."/>
            <person name="Hawdon J.M."/>
            <person name="Gasser R.B."/>
            <person name="Loukas A."/>
            <person name="Mitreva M."/>
        </authorList>
    </citation>
    <scope>NUCLEOTIDE SEQUENCE [LARGE SCALE GENOMIC DNA]</scope>
</reference>
<dbReference type="KEGG" id="nai:NECAME_11416"/>
<sequence>GSFNELFETAYKNLVQVDTAAKHAQFSLKVANITEDTTFNCVAQNPLGHANWTINVNLLPGLEPEWKDDFVVSKSENGEVVLVFSDNLPDYLKPPNDWVIRYTDNPDLPKDDWTVLPSDSATLTRVPVPDMEPGTYYYLVVDSPEKGIQTPTLLVMTPKPPSDIRVGTNINDESIVDFKEAITSQPVKVSVFQQKSIMI</sequence>
<accession>W2T471</accession>
<evidence type="ECO:0000313" key="2">
    <source>
        <dbReference type="Proteomes" id="UP000053676"/>
    </source>
</evidence>
<name>W2T471_NECAM</name>
<dbReference type="EMBL" id="KI660206">
    <property type="protein sequence ID" value="ETN76805.1"/>
    <property type="molecule type" value="Genomic_DNA"/>
</dbReference>
<dbReference type="OrthoDB" id="10253954at2759"/>